<dbReference type="InterPro" id="IPR051257">
    <property type="entry name" value="Diverse_CBS-Domain"/>
</dbReference>
<evidence type="ECO:0000259" key="3">
    <source>
        <dbReference type="PROSITE" id="PS51371"/>
    </source>
</evidence>
<dbReference type="Gene3D" id="3.10.580.10">
    <property type="entry name" value="CBS-domain"/>
    <property type="match status" value="1"/>
</dbReference>
<dbReference type="PANTHER" id="PTHR43080:SF2">
    <property type="entry name" value="CBS DOMAIN-CONTAINING PROTEIN"/>
    <property type="match status" value="1"/>
</dbReference>
<dbReference type="RefSeq" id="WP_131478044.1">
    <property type="nucleotide sequence ID" value="NZ_SJDL01000001.1"/>
</dbReference>
<dbReference type="PROSITE" id="PS51371">
    <property type="entry name" value="CBS"/>
    <property type="match status" value="2"/>
</dbReference>
<keyword evidence="1 2" id="KW-0129">CBS domain</keyword>
<keyword evidence="5" id="KW-1185">Reference proteome</keyword>
<dbReference type="PANTHER" id="PTHR43080">
    <property type="entry name" value="CBS DOMAIN-CONTAINING PROTEIN CBSX3, MITOCHONDRIAL"/>
    <property type="match status" value="1"/>
</dbReference>
<dbReference type="SMART" id="SM00116">
    <property type="entry name" value="CBS"/>
    <property type="match status" value="2"/>
</dbReference>
<evidence type="ECO:0000313" key="4">
    <source>
        <dbReference type="EMBL" id="TBW59520.1"/>
    </source>
</evidence>
<organism evidence="4 5">
    <name type="scientific">Marinobacter halodurans</name>
    <dbReference type="NCBI Taxonomy" id="2528979"/>
    <lineage>
        <taxon>Bacteria</taxon>
        <taxon>Pseudomonadati</taxon>
        <taxon>Pseudomonadota</taxon>
        <taxon>Gammaproteobacteria</taxon>
        <taxon>Pseudomonadales</taxon>
        <taxon>Marinobacteraceae</taxon>
        <taxon>Marinobacter</taxon>
    </lineage>
</organism>
<evidence type="ECO:0000256" key="2">
    <source>
        <dbReference type="PROSITE-ProRule" id="PRU00703"/>
    </source>
</evidence>
<reference evidence="4 5" key="1">
    <citation type="submission" date="2019-02" db="EMBL/GenBank/DDBJ databases">
        <title>Marinobacter halodurans sp. nov., a marine bacterium isolated from sea tidal flat.</title>
        <authorList>
            <person name="Yoo Y."/>
            <person name="Lee D.W."/>
            <person name="Kim B.S."/>
            <person name="Kim J.-J."/>
        </authorList>
    </citation>
    <scope>NUCLEOTIDE SEQUENCE [LARGE SCALE GENOMIC DNA]</scope>
    <source>
        <strain evidence="4 5">YJ-S3-2</strain>
    </source>
</reference>
<dbReference type="InterPro" id="IPR000644">
    <property type="entry name" value="CBS_dom"/>
</dbReference>
<accession>A0ABY1ZQW3</accession>
<proteinExistence type="predicted"/>
<comment type="caution">
    <text evidence="4">The sequence shown here is derived from an EMBL/GenBank/DDBJ whole genome shotgun (WGS) entry which is preliminary data.</text>
</comment>
<dbReference type="SUPFAM" id="SSF54631">
    <property type="entry name" value="CBS-domain pair"/>
    <property type="match status" value="1"/>
</dbReference>
<name>A0ABY1ZQW3_9GAMM</name>
<dbReference type="Proteomes" id="UP000313645">
    <property type="component" value="Unassembled WGS sequence"/>
</dbReference>
<protein>
    <submittedName>
        <fullName evidence="4">CBS domain-containing protein</fullName>
    </submittedName>
</protein>
<feature type="domain" description="CBS" evidence="3">
    <location>
        <begin position="7"/>
        <end position="64"/>
    </location>
</feature>
<evidence type="ECO:0000256" key="1">
    <source>
        <dbReference type="ARBA" id="ARBA00023122"/>
    </source>
</evidence>
<dbReference type="EMBL" id="SJDL01000001">
    <property type="protein sequence ID" value="TBW59520.1"/>
    <property type="molecule type" value="Genomic_DNA"/>
</dbReference>
<dbReference type="Pfam" id="PF00571">
    <property type="entry name" value="CBS"/>
    <property type="match status" value="2"/>
</dbReference>
<evidence type="ECO:0000313" key="5">
    <source>
        <dbReference type="Proteomes" id="UP000313645"/>
    </source>
</evidence>
<dbReference type="InterPro" id="IPR046342">
    <property type="entry name" value="CBS_dom_sf"/>
</dbReference>
<sequence>MLVKDIMHKDIRCCSTSNSLDDIANQMWNEDVGFMPILDKDDKLAGVVTDRDIAMAAVLKHRPLWEISASEMVTGRPCHVCHPDDEVHKALNVMGASRIRRVPVIDGEQRLKGIIGLKDIADHTGSGGKSKNAGGLTSEELLGTIQRICKPNLLQASA</sequence>
<gene>
    <name evidence="4" type="ORF">EZI54_00780</name>
</gene>
<feature type="domain" description="CBS" evidence="3">
    <location>
        <begin position="72"/>
        <end position="130"/>
    </location>
</feature>